<gene>
    <name evidence="1" type="ORF">D6T69_15570</name>
</gene>
<evidence type="ECO:0000313" key="1">
    <source>
        <dbReference type="EMBL" id="AZJ36879.1"/>
    </source>
</evidence>
<organism evidence="1 2">
    <name type="scientific">Tenacibaculum singaporense</name>
    <dbReference type="NCBI Taxonomy" id="2358479"/>
    <lineage>
        <taxon>Bacteria</taxon>
        <taxon>Pseudomonadati</taxon>
        <taxon>Bacteroidota</taxon>
        <taxon>Flavobacteriia</taxon>
        <taxon>Flavobacteriales</taxon>
        <taxon>Flavobacteriaceae</taxon>
        <taxon>Tenacibaculum</taxon>
    </lineage>
</organism>
<dbReference type="SUPFAM" id="SSF48452">
    <property type="entry name" value="TPR-like"/>
    <property type="match status" value="1"/>
</dbReference>
<proteinExistence type="predicted"/>
<dbReference type="Gene3D" id="1.25.40.10">
    <property type="entry name" value="Tetratricopeptide repeat domain"/>
    <property type="match status" value="1"/>
</dbReference>
<sequence length="136" mass="15903">MEKKIILIILITICSYSYSQNNNSNHNNDSDLKEKATNYINKAIENQNDKLKMTIQKSRFAIVKDINEGNCDLAIEKSLFTLKIAPKETYFMILAGEAYKCKRDYKNAILWFKKANDIFKTDDLRNEIKLLEKKIK</sequence>
<evidence type="ECO:0008006" key="3">
    <source>
        <dbReference type="Google" id="ProtNLM"/>
    </source>
</evidence>
<keyword evidence="2" id="KW-1185">Reference proteome</keyword>
<protein>
    <recommendedName>
        <fullName evidence="3">Tetratricopeptide repeat protein</fullName>
    </recommendedName>
</protein>
<dbReference type="InterPro" id="IPR011990">
    <property type="entry name" value="TPR-like_helical_dom_sf"/>
</dbReference>
<evidence type="ECO:0000313" key="2">
    <source>
        <dbReference type="Proteomes" id="UP000274593"/>
    </source>
</evidence>
<dbReference type="RefSeq" id="WP_125068974.1">
    <property type="nucleotide sequence ID" value="NZ_CP032548.1"/>
</dbReference>
<dbReference type="EMBL" id="CP032548">
    <property type="protein sequence ID" value="AZJ36879.1"/>
    <property type="molecule type" value="Genomic_DNA"/>
</dbReference>
<accession>A0A3S8RAP5</accession>
<name>A0A3S8RAP5_9FLAO</name>
<dbReference type="Proteomes" id="UP000274593">
    <property type="component" value="Chromosome"/>
</dbReference>
<dbReference type="AlphaFoldDB" id="A0A3S8RAP5"/>
<reference evidence="1 2" key="1">
    <citation type="submission" date="2018-09" db="EMBL/GenBank/DDBJ databases">
        <title>Insights into the microbiota of Asian seabass (Lates calcarifer) with tenacibaculosis symptoms and description of sp. nov. Tenacibaculum singaporense.</title>
        <authorList>
            <person name="Miyake S."/>
            <person name="Soh M."/>
            <person name="Azman M.N."/>
            <person name="Ngoh S.Y."/>
            <person name="Orban L."/>
        </authorList>
    </citation>
    <scope>NUCLEOTIDE SEQUENCE [LARGE SCALE GENOMIC DNA]</scope>
    <source>
        <strain evidence="1 2">DSM 106434</strain>
    </source>
</reference>
<dbReference type="KEGG" id="tsig:D6T69_15570"/>